<keyword evidence="3" id="KW-1185">Reference proteome</keyword>
<sequence>MTMHDDDRHHTAPMALVRPRRNRAKAVAGVAGLAVALGAGAFAITTALVSEDEPATRDVTAIGQPAPAPFASAPADTSSTGESAEPMESPEHKTTASPTKSKPVEQQIKEAREKAAKDGFPLQRALTAAPGAAPQVGEVTVTNEGPQEDGGTLRTISARYDLTGQRELLWVTDSGEKVGDAQCSQKFRFSNNSAPRERPTMLMCWRTSSDRSVITIAVEPKGRPDAESTVGKLEKQWNTMG</sequence>
<accession>A0ABV8IKE8</accession>
<evidence type="ECO:0000256" key="1">
    <source>
        <dbReference type="SAM" id="MobiDB-lite"/>
    </source>
</evidence>
<evidence type="ECO:0008006" key="4">
    <source>
        <dbReference type="Google" id="ProtNLM"/>
    </source>
</evidence>
<name>A0ABV8IKE8_9ACTN</name>
<feature type="region of interest" description="Disordered" evidence="1">
    <location>
        <begin position="220"/>
        <end position="241"/>
    </location>
</feature>
<dbReference type="EMBL" id="JBHSBL010000006">
    <property type="protein sequence ID" value="MFC4064687.1"/>
    <property type="molecule type" value="Genomic_DNA"/>
</dbReference>
<feature type="region of interest" description="Disordered" evidence="1">
    <location>
        <begin position="52"/>
        <end position="106"/>
    </location>
</feature>
<gene>
    <name evidence="2" type="ORF">ACFO0C_07080</name>
</gene>
<dbReference type="RefSeq" id="WP_378065729.1">
    <property type="nucleotide sequence ID" value="NZ_JBHSBL010000006.1"/>
</dbReference>
<organism evidence="2 3">
    <name type="scientific">Actinoplanes subglobosus</name>
    <dbReference type="NCBI Taxonomy" id="1547892"/>
    <lineage>
        <taxon>Bacteria</taxon>
        <taxon>Bacillati</taxon>
        <taxon>Actinomycetota</taxon>
        <taxon>Actinomycetes</taxon>
        <taxon>Micromonosporales</taxon>
        <taxon>Micromonosporaceae</taxon>
        <taxon>Actinoplanes</taxon>
    </lineage>
</organism>
<protein>
    <recommendedName>
        <fullName evidence="4">Serine/threonine protein kinase</fullName>
    </recommendedName>
</protein>
<comment type="caution">
    <text evidence="2">The sequence shown here is derived from an EMBL/GenBank/DDBJ whole genome shotgun (WGS) entry which is preliminary data.</text>
</comment>
<evidence type="ECO:0000313" key="3">
    <source>
        <dbReference type="Proteomes" id="UP001595867"/>
    </source>
</evidence>
<proteinExistence type="predicted"/>
<dbReference type="Proteomes" id="UP001595867">
    <property type="component" value="Unassembled WGS sequence"/>
</dbReference>
<evidence type="ECO:0000313" key="2">
    <source>
        <dbReference type="EMBL" id="MFC4064687.1"/>
    </source>
</evidence>
<reference evidence="3" key="1">
    <citation type="journal article" date="2019" name="Int. J. Syst. Evol. Microbiol.">
        <title>The Global Catalogue of Microorganisms (GCM) 10K type strain sequencing project: providing services to taxonomists for standard genome sequencing and annotation.</title>
        <authorList>
            <consortium name="The Broad Institute Genomics Platform"/>
            <consortium name="The Broad Institute Genome Sequencing Center for Infectious Disease"/>
            <person name="Wu L."/>
            <person name="Ma J."/>
        </authorList>
    </citation>
    <scope>NUCLEOTIDE SEQUENCE [LARGE SCALE GENOMIC DNA]</scope>
    <source>
        <strain evidence="3">TBRC 5832</strain>
    </source>
</reference>